<sequence length="331" mass="38546">MTMNTDIKQYNDCSGWLDGLTEDMPDEFHKLAQVFELNVFEPVNIEGEKDIHAPYLMNDAVESYFAFEKSVITGEYKELEGEQLASIERLDGGYMLIVNQGGENAFTIRFTRLRLKTFYFNYGCMGHFWVKGYEYLRQLEYQFADIRDKYRYLGDGACTKQELIFAKLADFPPVKKYRSVPEPYYVPYPDCVYSEAVAYLIDIADSTGDSVMSGMLKTYQKKPTSLKSNMISAMFHMKSHGRFINRIISDMRNAASCYGSRVFGREEEAVRNRVHRMAESAMNAFVNEGFECLLYREEPFMYSKDSMTYKEHVLVFKNGIINRKCDIYTYE</sequence>
<gene>
    <name evidence="1" type="ORF">BACPEC_00915</name>
</gene>
<dbReference type="Proteomes" id="UP000003136">
    <property type="component" value="Unassembled WGS sequence"/>
</dbReference>
<proteinExistence type="predicted"/>
<evidence type="ECO:0000313" key="1">
    <source>
        <dbReference type="EMBL" id="EEC57930.1"/>
    </source>
</evidence>
<dbReference type="Pfam" id="PF12994">
    <property type="entry name" value="DUF3878"/>
    <property type="match status" value="1"/>
</dbReference>
<evidence type="ECO:0000313" key="2">
    <source>
        <dbReference type="Proteomes" id="UP000003136"/>
    </source>
</evidence>
<dbReference type="eggNOG" id="ENOG502Z9UD">
    <property type="taxonomic scope" value="Bacteria"/>
</dbReference>
<reference evidence="1 2" key="1">
    <citation type="submission" date="2008-11" db="EMBL/GenBank/DDBJ databases">
        <title>Draft genome sequence of Bacteroides pectinophilus (ATCC 43243).</title>
        <authorList>
            <person name="Sudarsanam P."/>
            <person name="Ley R."/>
            <person name="Guruge J."/>
            <person name="Turnbaugh P.J."/>
            <person name="Mahowald M."/>
            <person name="Liep D."/>
            <person name="Gordon J."/>
        </authorList>
    </citation>
    <scope>NUCLEOTIDE SEQUENCE [LARGE SCALE GENOMIC DNA]</scope>
    <source>
        <strain evidence="1 2">ATCC 43243</strain>
    </source>
</reference>
<comment type="caution">
    <text evidence="1">The sequence shown here is derived from an EMBL/GenBank/DDBJ whole genome shotgun (WGS) entry which is preliminary data.</text>
</comment>
<dbReference type="STRING" id="483218.BACPEC_00915"/>
<name>B7AQF8_9FIRM</name>
<dbReference type="EMBL" id="ABVQ01000035">
    <property type="protein sequence ID" value="EEC57930.1"/>
    <property type="molecule type" value="Genomic_DNA"/>
</dbReference>
<dbReference type="AlphaFoldDB" id="B7AQF8"/>
<dbReference type="HOGENOM" id="CLU_070069_0_0_9"/>
<dbReference type="InterPro" id="IPR024538">
    <property type="entry name" value="DUF3878"/>
</dbReference>
<accession>B7AQF8</accession>
<organism evidence="1 2">
    <name type="scientific">[Bacteroides] pectinophilus ATCC 43243</name>
    <dbReference type="NCBI Taxonomy" id="483218"/>
    <lineage>
        <taxon>Bacteria</taxon>
        <taxon>Bacillati</taxon>
        <taxon>Bacillota</taxon>
        <taxon>Clostridia</taxon>
        <taxon>Eubacteriales</taxon>
    </lineage>
</organism>
<reference evidence="1 2" key="2">
    <citation type="submission" date="2008-11" db="EMBL/GenBank/DDBJ databases">
        <authorList>
            <person name="Fulton L."/>
            <person name="Clifton S."/>
            <person name="Fulton B."/>
            <person name="Xu J."/>
            <person name="Minx P."/>
            <person name="Pepin K.H."/>
            <person name="Johnson M."/>
            <person name="Bhonagiri V."/>
            <person name="Nash W.E."/>
            <person name="Mardis E.R."/>
            <person name="Wilson R.K."/>
        </authorList>
    </citation>
    <scope>NUCLEOTIDE SEQUENCE [LARGE SCALE GENOMIC DNA]</scope>
    <source>
        <strain evidence="1 2">ATCC 43243</strain>
    </source>
</reference>
<keyword evidence="2" id="KW-1185">Reference proteome</keyword>
<protein>
    <submittedName>
        <fullName evidence="1">Uncharacterized protein</fullName>
    </submittedName>
</protein>